<name>A0A0E9TLY6_ANGAN</name>
<reference evidence="1" key="1">
    <citation type="submission" date="2014-11" db="EMBL/GenBank/DDBJ databases">
        <authorList>
            <person name="Amaro Gonzalez C."/>
        </authorList>
    </citation>
    <scope>NUCLEOTIDE SEQUENCE</scope>
</reference>
<evidence type="ECO:0000313" key="1">
    <source>
        <dbReference type="EMBL" id="JAH54709.1"/>
    </source>
</evidence>
<dbReference type="EMBL" id="GBXM01059888">
    <property type="protein sequence ID" value="JAH48689.1"/>
    <property type="molecule type" value="Transcribed_RNA"/>
</dbReference>
<accession>A0A0E9TLY6</accession>
<reference evidence="1" key="2">
    <citation type="journal article" date="2015" name="Fish Shellfish Immunol.">
        <title>Early steps in the European eel (Anguilla anguilla)-Vibrio vulnificus interaction in the gills: Role of the RtxA13 toxin.</title>
        <authorList>
            <person name="Callol A."/>
            <person name="Pajuelo D."/>
            <person name="Ebbesson L."/>
            <person name="Teles M."/>
            <person name="MacKenzie S."/>
            <person name="Amaro C."/>
        </authorList>
    </citation>
    <scope>NUCLEOTIDE SEQUENCE</scope>
</reference>
<organism evidence="1">
    <name type="scientific">Anguilla anguilla</name>
    <name type="common">European freshwater eel</name>
    <name type="synonym">Muraena anguilla</name>
    <dbReference type="NCBI Taxonomy" id="7936"/>
    <lineage>
        <taxon>Eukaryota</taxon>
        <taxon>Metazoa</taxon>
        <taxon>Chordata</taxon>
        <taxon>Craniata</taxon>
        <taxon>Vertebrata</taxon>
        <taxon>Euteleostomi</taxon>
        <taxon>Actinopterygii</taxon>
        <taxon>Neopterygii</taxon>
        <taxon>Teleostei</taxon>
        <taxon>Anguilliformes</taxon>
        <taxon>Anguillidae</taxon>
        <taxon>Anguilla</taxon>
    </lineage>
</organism>
<dbReference type="EMBL" id="GBXM01053868">
    <property type="protein sequence ID" value="JAH54709.1"/>
    <property type="molecule type" value="Transcribed_RNA"/>
</dbReference>
<proteinExistence type="predicted"/>
<dbReference type="AlphaFoldDB" id="A0A0E9TLY6"/>
<sequence length="55" mass="6593">MAFSKHSKVNHFQECQNAMQFRQWSLIKLAYLQQSGYYPQCGYYNSSIYNSIYNI</sequence>
<protein>
    <submittedName>
        <fullName evidence="1">Uncharacterized protein</fullName>
    </submittedName>
</protein>